<name>A0A0F9V3X1_9ZZZZ</name>
<reference evidence="1" key="1">
    <citation type="journal article" date="2015" name="Nature">
        <title>Complex archaea that bridge the gap between prokaryotes and eukaryotes.</title>
        <authorList>
            <person name="Spang A."/>
            <person name="Saw J.H."/>
            <person name="Jorgensen S.L."/>
            <person name="Zaremba-Niedzwiedzka K."/>
            <person name="Martijn J."/>
            <person name="Lind A.E."/>
            <person name="van Eijk R."/>
            <person name="Schleper C."/>
            <person name="Guy L."/>
            <person name="Ettema T.J."/>
        </authorList>
    </citation>
    <scope>NUCLEOTIDE SEQUENCE</scope>
</reference>
<dbReference type="SUPFAM" id="SSF53335">
    <property type="entry name" value="S-adenosyl-L-methionine-dependent methyltransferases"/>
    <property type="match status" value="1"/>
</dbReference>
<evidence type="ECO:0008006" key="2">
    <source>
        <dbReference type="Google" id="ProtNLM"/>
    </source>
</evidence>
<gene>
    <name evidence="1" type="ORF">LCGC14_0530280</name>
</gene>
<organism evidence="1">
    <name type="scientific">marine sediment metagenome</name>
    <dbReference type="NCBI Taxonomy" id="412755"/>
    <lineage>
        <taxon>unclassified sequences</taxon>
        <taxon>metagenomes</taxon>
        <taxon>ecological metagenomes</taxon>
    </lineage>
</organism>
<dbReference type="InterPro" id="IPR029063">
    <property type="entry name" value="SAM-dependent_MTases_sf"/>
</dbReference>
<evidence type="ECO:0000313" key="1">
    <source>
        <dbReference type="EMBL" id="KKN60588.1"/>
    </source>
</evidence>
<dbReference type="Gene3D" id="3.40.50.150">
    <property type="entry name" value="Vaccinia Virus protein VP39"/>
    <property type="match status" value="1"/>
</dbReference>
<comment type="caution">
    <text evidence="1">The sequence shown here is derived from an EMBL/GenBank/DDBJ whole genome shotgun (WGS) entry which is preliminary data.</text>
</comment>
<sequence length="213" mass="25170">MSFKFNITEEYKKMAVLHVSQTIKQEDAYLGMSVSEYELFKDFVGMPKNVLELGCGLGRMSVYLNSKLQDPSIHYILADTSYVSEDIKFGFNNAESYYNDLSLTEKFVREHGMTNFEIFDIRERNLNTLSNIDFVMSFLSVGFHSKIEEYIEDLLQITTSDCTMVFGVRRNKYFRKSFRDYFNERYLFENQFFAAGRMTKENILILREKNDRI</sequence>
<accession>A0A0F9V3X1</accession>
<protein>
    <recommendedName>
        <fullName evidence="2">Methyltransferase domain-containing protein</fullName>
    </recommendedName>
</protein>
<dbReference type="AlphaFoldDB" id="A0A0F9V3X1"/>
<proteinExistence type="predicted"/>
<dbReference type="EMBL" id="LAZR01000690">
    <property type="protein sequence ID" value="KKN60588.1"/>
    <property type="molecule type" value="Genomic_DNA"/>
</dbReference>